<feature type="compositionally biased region" description="Basic residues" evidence="1">
    <location>
        <begin position="380"/>
        <end position="389"/>
    </location>
</feature>
<proteinExistence type="predicted"/>
<organism evidence="4 5">
    <name type="scientific">Aspergillus homomorphus (strain CBS 101889)</name>
    <dbReference type="NCBI Taxonomy" id="1450537"/>
    <lineage>
        <taxon>Eukaryota</taxon>
        <taxon>Fungi</taxon>
        <taxon>Dikarya</taxon>
        <taxon>Ascomycota</taxon>
        <taxon>Pezizomycotina</taxon>
        <taxon>Eurotiomycetes</taxon>
        <taxon>Eurotiomycetidae</taxon>
        <taxon>Eurotiales</taxon>
        <taxon>Aspergillaceae</taxon>
        <taxon>Aspergillus</taxon>
        <taxon>Aspergillus subgen. Circumdati</taxon>
    </lineage>
</organism>
<feature type="region of interest" description="Disordered" evidence="1">
    <location>
        <begin position="348"/>
        <end position="454"/>
    </location>
</feature>
<dbReference type="OrthoDB" id="3692364at2759"/>
<feature type="compositionally biased region" description="Low complexity" evidence="1">
    <location>
        <begin position="407"/>
        <end position="422"/>
    </location>
</feature>
<protein>
    <recommendedName>
        <fullName evidence="3">Bacteriophage T5 Orf172 DNA-binding domain-containing protein</fullName>
    </recommendedName>
</protein>
<feature type="signal peptide" evidence="2">
    <location>
        <begin position="1"/>
        <end position="16"/>
    </location>
</feature>
<dbReference type="STRING" id="1450537.A0A395I0Y7"/>
<dbReference type="VEuPathDB" id="FungiDB:BO97DRAFT_405104"/>
<dbReference type="EMBL" id="KZ824280">
    <property type="protein sequence ID" value="RAL13273.1"/>
    <property type="molecule type" value="Genomic_DNA"/>
</dbReference>
<accession>A0A395I0Y7</accession>
<keyword evidence="5" id="KW-1185">Reference proteome</keyword>
<evidence type="ECO:0000256" key="1">
    <source>
        <dbReference type="SAM" id="MobiDB-lite"/>
    </source>
</evidence>
<dbReference type="RefSeq" id="XP_025552427.1">
    <property type="nucleotide sequence ID" value="XM_025695112.1"/>
</dbReference>
<feature type="chain" id="PRO_5017252430" description="Bacteriophage T5 Orf172 DNA-binding domain-containing protein" evidence="2">
    <location>
        <begin position="17"/>
        <end position="454"/>
    </location>
</feature>
<dbReference type="GeneID" id="37199401"/>
<evidence type="ECO:0000313" key="5">
    <source>
        <dbReference type="Proteomes" id="UP000248961"/>
    </source>
</evidence>
<evidence type="ECO:0000259" key="3">
    <source>
        <dbReference type="Pfam" id="PF10544"/>
    </source>
</evidence>
<name>A0A395I0Y7_ASPHC</name>
<feature type="compositionally biased region" description="Polar residues" evidence="1">
    <location>
        <begin position="358"/>
        <end position="378"/>
    </location>
</feature>
<dbReference type="Pfam" id="PF10544">
    <property type="entry name" value="T5orf172"/>
    <property type="match status" value="1"/>
</dbReference>
<keyword evidence="2" id="KW-0732">Signal</keyword>
<reference evidence="4 5" key="1">
    <citation type="submission" date="2018-02" db="EMBL/GenBank/DDBJ databases">
        <title>The genomes of Aspergillus section Nigri reveals drivers in fungal speciation.</title>
        <authorList>
            <consortium name="DOE Joint Genome Institute"/>
            <person name="Vesth T.C."/>
            <person name="Nybo J."/>
            <person name="Theobald S."/>
            <person name="Brandl J."/>
            <person name="Frisvad J.C."/>
            <person name="Nielsen K.F."/>
            <person name="Lyhne E.K."/>
            <person name="Kogle M.E."/>
            <person name="Kuo A."/>
            <person name="Riley R."/>
            <person name="Clum A."/>
            <person name="Nolan M."/>
            <person name="Lipzen A."/>
            <person name="Salamov A."/>
            <person name="Henrissat B."/>
            <person name="Wiebenga A."/>
            <person name="De vries R.P."/>
            <person name="Grigoriev I.V."/>
            <person name="Mortensen U.H."/>
            <person name="Andersen M.R."/>
            <person name="Baker S.E."/>
        </authorList>
    </citation>
    <scope>NUCLEOTIDE SEQUENCE [LARGE SCALE GENOMIC DNA]</scope>
    <source>
        <strain evidence="4 5">CBS 101889</strain>
    </source>
</reference>
<evidence type="ECO:0000313" key="4">
    <source>
        <dbReference type="EMBL" id="RAL13273.1"/>
    </source>
</evidence>
<feature type="domain" description="Bacteriophage T5 Orf172 DNA-binding" evidence="3">
    <location>
        <begin position="83"/>
        <end position="175"/>
    </location>
</feature>
<sequence>MLHWILSVATLLGASSKDYPPVTDSPLVTTQDGDAIISAQVELDSEEEEFEDDLTSNKPRSLKQEVESMAKIFNRKYKYNKGKVYIFSDPKKKDTEVKIGSTRHVRSRGQNHLKCRPTWTISHTAETREYMRVEALVRTEIRDKTWRHKCRCGTVHTEYFTIEQDVAVEFLKFWCTWLKRENPFTRDAQLKPFWLRRLRLFEARFLQYFICQSCGENDELAQDQRRTACPECLREGWKAWVNPTYAERKEYMHQCIQEFHSPLIKIRDSLSKSAYCFLSTICLRLLIPIIFHCIWISVTLSEGRSQAFVHALFLTPKNTFDLVVSSILLYFLAIAALVHGPEVVETLVPRTSPPPSTPGNDNSSNERPTDESPGTPTKPSRPRTGKRSPRKEPGSPPKHINGEPVESSSMDMTSSGSSASPRASRRQKTPAPSSPSPGPPTSPSPRPAKSDSRQ</sequence>
<gene>
    <name evidence="4" type="ORF">BO97DRAFT_405104</name>
</gene>
<dbReference type="Proteomes" id="UP000248961">
    <property type="component" value="Unassembled WGS sequence"/>
</dbReference>
<dbReference type="InterPro" id="IPR018306">
    <property type="entry name" value="Phage_T5_Orf172_DNA-bd"/>
</dbReference>
<feature type="compositionally biased region" description="Pro residues" evidence="1">
    <location>
        <begin position="432"/>
        <end position="446"/>
    </location>
</feature>
<evidence type="ECO:0000256" key="2">
    <source>
        <dbReference type="SAM" id="SignalP"/>
    </source>
</evidence>
<dbReference type="AlphaFoldDB" id="A0A395I0Y7"/>